<keyword evidence="4" id="KW-0472">Membrane</keyword>
<feature type="transmembrane region" description="Helical" evidence="4">
    <location>
        <begin position="248"/>
        <end position="268"/>
    </location>
</feature>
<evidence type="ECO:0000256" key="1">
    <source>
        <dbReference type="ARBA" id="ARBA00006739"/>
    </source>
</evidence>
<dbReference type="InterPro" id="IPR029044">
    <property type="entry name" value="Nucleotide-diphossugar_trans"/>
</dbReference>
<dbReference type="GO" id="GO:0016757">
    <property type="term" value="F:glycosyltransferase activity"/>
    <property type="evidence" value="ECO:0007669"/>
    <property type="project" value="UniProtKB-KW"/>
</dbReference>
<evidence type="ECO:0000256" key="4">
    <source>
        <dbReference type="SAM" id="Phobius"/>
    </source>
</evidence>
<comment type="caution">
    <text evidence="6">The sequence shown here is derived from an EMBL/GenBank/DDBJ whole genome shotgun (WGS) entry which is preliminary data.</text>
</comment>
<evidence type="ECO:0000259" key="5">
    <source>
        <dbReference type="Pfam" id="PF00535"/>
    </source>
</evidence>
<evidence type="ECO:0000313" key="6">
    <source>
        <dbReference type="EMBL" id="PJJ84961.1"/>
    </source>
</evidence>
<feature type="domain" description="Glycosyltransferase 2-like" evidence="5">
    <location>
        <begin position="5"/>
        <end position="146"/>
    </location>
</feature>
<sequence>MNLVSIITVNFNQSYVTEQLLSSISSTNTYPAIEIIVVDNGSTVNSVPAWTNKYPDITFIRSDKNLGFAGGNNIGIAAAKGDYYFLVNNDTEFTPGLVETLVKTLEANSRVGMVSPKIRYFDQPDMLQYMGFTDMNYYTSRNSSIGQFEIDKGQHDHLTGRTGYAHGAAMMVKKECVDRAGLMAENFFLYYEELDWCDRIKRAGYEIWLQTAALIYHKESVSVGRVSVLKEYFMNRNRILFIRRNAPFLARLFFYVYFMVFVVPRNVLKYIKIGHKDFIGWLFKAIWWNVTQGKDSKKLGYPIAI</sequence>
<dbReference type="SUPFAM" id="SSF53448">
    <property type="entry name" value="Nucleotide-diphospho-sugar transferases"/>
    <property type="match status" value="1"/>
</dbReference>
<comment type="similarity">
    <text evidence="1">Belongs to the glycosyltransferase 2 family.</text>
</comment>
<dbReference type="OrthoDB" id="9771846at2"/>
<dbReference type="Proteomes" id="UP000242687">
    <property type="component" value="Unassembled WGS sequence"/>
</dbReference>
<dbReference type="InterPro" id="IPR001173">
    <property type="entry name" value="Glyco_trans_2-like"/>
</dbReference>
<proteinExistence type="inferred from homology"/>
<keyword evidence="4" id="KW-0812">Transmembrane</keyword>
<keyword evidence="2" id="KW-0328">Glycosyltransferase</keyword>
<name>A0A2H9VVX0_9SPHI</name>
<keyword evidence="3" id="KW-0808">Transferase</keyword>
<dbReference type="PANTHER" id="PTHR43179">
    <property type="entry name" value="RHAMNOSYLTRANSFERASE WBBL"/>
    <property type="match status" value="1"/>
</dbReference>
<evidence type="ECO:0000313" key="7">
    <source>
        <dbReference type="Proteomes" id="UP000242687"/>
    </source>
</evidence>
<dbReference type="CDD" id="cd04186">
    <property type="entry name" value="GT_2_like_c"/>
    <property type="match status" value="1"/>
</dbReference>
<gene>
    <name evidence="6" type="ORF">CLV57_1983</name>
</gene>
<keyword evidence="7" id="KW-1185">Reference proteome</keyword>
<keyword evidence="4" id="KW-1133">Transmembrane helix</keyword>
<accession>A0A2H9VVX0</accession>
<organism evidence="6 7">
    <name type="scientific">Mucilaginibacter auburnensis</name>
    <dbReference type="NCBI Taxonomy" id="1457233"/>
    <lineage>
        <taxon>Bacteria</taxon>
        <taxon>Pseudomonadati</taxon>
        <taxon>Bacteroidota</taxon>
        <taxon>Sphingobacteriia</taxon>
        <taxon>Sphingobacteriales</taxon>
        <taxon>Sphingobacteriaceae</taxon>
        <taxon>Mucilaginibacter</taxon>
    </lineage>
</organism>
<protein>
    <recommendedName>
        <fullName evidence="5">Glycosyltransferase 2-like domain-containing protein</fullName>
    </recommendedName>
</protein>
<dbReference type="RefSeq" id="WP_100341120.1">
    <property type="nucleotide sequence ID" value="NZ_PGFJ01000001.1"/>
</dbReference>
<evidence type="ECO:0000256" key="3">
    <source>
        <dbReference type="ARBA" id="ARBA00022679"/>
    </source>
</evidence>
<dbReference type="AlphaFoldDB" id="A0A2H9VVX0"/>
<dbReference type="EMBL" id="PGFJ01000001">
    <property type="protein sequence ID" value="PJJ84961.1"/>
    <property type="molecule type" value="Genomic_DNA"/>
</dbReference>
<evidence type="ECO:0000256" key="2">
    <source>
        <dbReference type="ARBA" id="ARBA00022676"/>
    </source>
</evidence>
<dbReference type="Pfam" id="PF00535">
    <property type="entry name" value="Glycos_transf_2"/>
    <property type="match status" value="1"/>
</dbReference>
<dbReference type="PANTHER" id="PTHR43179:SF12">
    <property type="entry name" value="GALACTOFURANOSYLTRANSFERASE GLFT2"/>
    <property type="match status" value="1"/>
</dbReference>
<reference evidence="6 7" key="1">
    <citation type="submission" date="2017-11" db="EMBL/GenBank/DDBJ databases">
        <title>Genomic Encyclopedia of Archaeal and Bacterial Type Strains, Phase II (KMG-II): From Individual Species to Whole Genera.</title>
        <authorList>
            <person name="Goeker M."/>
        </authorList>
    </citation>
    <scope>NUCLEOTIDE SEQUENCE [LARGE SCALE GENOMIC DNA]</scope>
    <source>
        <strain evidence="6 7">DSM 28175</strain>
    </source>
</reference>
<dbReference type="Gene3D" id="3.90.550.10">
    <property type="entry name" value="Spore Coat Polysaccharide Biosynthesis Protein SpsA, Chain A"/>
    <property type="match status" value="1"/>
</dbReference>